<dbReference type="InterPro" id="IPR042099">
    <property type="entry name" value="ANL_N_sf"/>
</dbReference>
<dbReference type="Gene3D" id="3.40.50.12780">
    <property type="entry name" value="N-terminal domain of ligase-like"/>
    <property type="match status" value="1"/>
</dbReference>
<dbReference type="PANTHER" id="PTHR43272">
    <property type="entry name" value="LONG-CHAIN-FATTY-ACID--COA LIGASE"/>
    <property type="match status" value="1"/>
</dbReference>
<evidence type="ECO:0000256" key="6">
    <source>
        <dbReference type="ARBA" id="ARBA00034252"/>
    </source>
</evidence>
<organism evidence="9 10">
    <name type="scientific">Dioscorea zingiberensis</name>
    <dbReference type="NCBI Taxonomy" id="325984"/>
    <lineage>
        <taxon>Eukaryota</taxon>
        <taxon>Viridiplantae</taxon>
        <taxon>Streptophyta</taxon>
        <taxon>Embryophyta</taxon>
        <taxon>Tracheophyta</taxon>
        <taxon>Spermatophyta</taxon>
        <taxon>Magnoliopsida</taxon>
        <taxon>Liliopsida</taxon>
        <taxon>Dioscoreales</taxon>
        <taxon>Dioscoreaceae</taxon>
        <taxon>Dioscorea</taxon>
    </lineage>
</organism>
<keyword evidence="2 7" id="KW-0436">Ligase</keyword>
<dbReference type="GO" id="GO:0009698">
    <property type="term" value="P:phenylpropanoid metabolic process"/>
    <property type="evidence" value="ECO:0007669"/>
    <property type="project" value="UniProtKB-ARBA"/>
</dbReference>
<proteinExistence type="inferred from homology"/>
<feature type="domain" description="AMP-dependent synthetase/ligase" evidence="8">
    <location>
        <begin position="109"/>
        <end position="508"/>
    </location>
</feature>
<evidence type="ECO:0000256" key="7">
    <source>
        <dbReference type="RuleBase" id="RU369030"/>
    </source>
</evidence>
<evidence type="ECO:0000256" key="3">
    <source>
        <dbReference type="ARBA" id="ARBA00022741"/>
    </source>
</evidence>
<reference evidence="9" key="1">
    <citation type="submission" date="2021-03" db="EMBL/GenBank/DDBJ databases">
        <authorList>
            <person name="Li Z."/>
            <person name="Yang C."/>
        </authorList>
    </citation>
    <scope>NUCLEOTIDE SEQUENCE</scope>
    <source>
        <strain evidence="9">Dzin_1.0</strain>
        <tissue evidence="9">Leaf</tissue>
    </source>
</reference>
<accession>A0A9D5CPD7</accession>
<dbReference type="PROSITE" id="PS00455">
    <property type="entry name" value="AMP_BINDING"/>
    <property type="match status" value="1"/>
</dbReference>
<dbReference type="GO" id="GO:0005524">
    <property type="term" value="F:ATP binding"/>
    <property type="evidence" value="ECO:0007669"/>
    <property type="project" value="UniProtKB-KW"/>
</dbReference>
<dbReference type="SUPFAM" id="SSF56801">
    <property type="entry name" value="Acetyl-CoA synthetase-like"/>
    <property type="match status" value="1"/>
</dbReference>
<comment type="function">
    <text evidence="7">Catalyzes the conversion of long-chain fatty acids to their active form acyl-CoAs for both synthesis of cellular lipids, and degradation via beta-oxidation.</text>
</comment>
<evidence type="ECO:0000313" key="9">
    <source>
        <dbReference type="EMBL" id="KAJ0976103.1"/>
    </source>
</evidence>
<dbReference type="InterPro" id="IPR020845">
    <property type="entry name" value="AMP-binding_CS"/>
</dbReference>
<dbReference type="InterPro" id="IPR000873">
    <property type="entry name" value="AMP-dep_synth/lig_dom"/>
</dbReference>
<dbReference type="Pfam" id="PF00501">
    <property type="entry name" value="AMP-binding"/>
    <property type="match status" value="1"/>
</dbReference>
<dbReference type="GO" id="GO:0004467">
    <property type="term" value="F:long-chain fatty acid-CoA ligase activity"/>
    <property type="evidence" value="ECO:0007669"/>
    <property type="project" value="UniProtKB-EC"/>
</dbReference>
<evidence type="ECO:0000256" key="2">
    <source>
        <dbReference type="ARBA" id="ARBA00022598"/>
    </source>
</evidence>
<evidence type="ECO:0000256" key="5">
    <source>
        <dbReference type="ARBA" id="ARBA00022840"/>
    </source>
</evidence>
<dbReference type="OrthoDB" id="1700726at2759"/>
<dbReference type="GO" id="GO:0016020">
    <property type="term" value="C:membrane"/>
    <property type="evidence" value="ECO:0007669"/>
    <property type="project" value="TreeGrafter"/>
</dbReference>
<keyword evidence="3 7" id="KW-0547">Nucleotide-binding</keyword>
<comment type="caution">
    <text evidence="9">The sequence shown here is derived from an EMBL/GenBank/DDBJ whole genome shotgun (WGS) entry which is preliminary data.</text>
</comment>
<dbReference type="PANTHER" id="PTHR43272:SF33">
    <property type="entry name" value="AMP-BINDING DOMAIN-CONTAINING PROTEIN-RELATED"/>
    <property type="match status" value="1"/>
</dbReference>
<dbReference type="GO" id="GO:0016207">
    <property type="term" value="F:4-coumarate-CoA ligase activity"/>
    <property type="evidence" value="ECO:0007669"/>
    <property type="project" value="UniProtKB-EC"/>
</dbReference>
<evidence type="ECO:0000256" key="1">
    <source>
        <dbReference type="ARBA" id="ARBA00006432"/>
    </source>
</evidence>
<keyword evidence="7" id="KW-0443">Lipid metabolism</keyword>
<sequence>MDYVVQRRIRAISGHLLGDVDREQGSQLETNATAGEFVSGQGYSVVLPEKLQSGKWNVYRSARSPLKLVETYPEHPNIRTLHDNFAYSVDTFRDYKYLGTRIRSDGTVGEYKWMTYGEAGTSRSAVGSGLVYHGIPKGACVGLYFINRPEWLIVDHACAAYSYISVPLYDTLGPDAVKYIVNHATVQAIFCVPQTLSNLLSFLSHMPSVRLVVVVGGADENMPSLPSTSGLEIISYSRLHDEGHINLQPFCPPKPEDIATICYTSGTTGTPKGAVLSHGNLIANVAGSSLVLKFYPSDIYISYLPLAHIYERVNQIAMAHFGVAIGFYQGDNMKLMDDIAALRPTLFCSVPRLYNRIYAGIMNAVKSSGGLREKLFNAAYNAKMQAIANGKTPSPIWDRLVFNKIREKLGGRVRCMTSGASPLSPDVMDFLRVCFGGLVIEGYGMTETSCVISAMDEGDNVTGHVGSPNPSCEVKLVDVPEMNYTSEDQPYPRGEICVRGPIVFRGYYKDDVQTKEVIDEDGWLHTGDIGLWLPGGRLKIIDRKKNIFKLAQGEYIAPEKIENVYAKCKFISQCFIYGDSLNSSLVAVVSVDHESLKAWAASEGIKYDDLQQLCNDPRARAAVLADMDHIGKQAQLRGFEFAKAVTLVLEPFTLENGLLTPTFKVKRPQAKAYFAKAIENMYAELSTTDPSPQRLL</sequence>
<dbReference type="GO" id="GO:0005783">
    <property type="term" value="C:endoplasmic reticulum"/>
    <property type="evidence" value="ECO:0007669"/>
    <property type="project" value="TreeGrafter"/>
</dbReference>
<comment type="similarity">
    <text evidence="1 7">Belongs to the ATP-dependent AMP-binding enzyme family.</text>
</comment>
<keyword evidence="4 7" id="KW-0276">Fatty acid metabolism</keyword>
<dbReference type="EC" id="6.2.1.3" evidence="7"/>
<gene>
    <name evidence="9" type="ORF">J5N97_018068</name>
</gene>
<comment type="catalytic activity">
    <reaction evidence="6">
        <text>(E)-4-coumarate + ATP + CoA = (E)-4-coumaroyl-CoA + AMP + diphosphate</text>
        <dbReference type="Rhea" id="RHEA:19641"/>
        <dbReference type="ChEBI" id="CHEBI:12876"/>
        <dbReference type="ChEBI" id="CHEBI:30616"/>
        <dbReference type="ChEBI" id="CHEBI:33019"/>
        <dbReference type="ChEBI" id="CHEBI:57287"/>
        <dbReference type="ChEBI" id="CHEBI:85008"/>
        <dbReference type="ChEBI" id="CHEBI:456215"/>
        <dbReference type="EC" id="6.2.1.12"/>
    </reaction>
    <physiologicalReaction direction="left-to-right" evidence="6">
        <dbReference type="Rhea" id="RHEA:19642"/>
    </physiologicalReaction>
</comment>
<name>A0A9D5CPD7_9LILI</name>
<protein>
    <recommendedName>
        <fullName evidence="7">Long-chain-fatty-acid--CoA ligase</fullName>
        <ecNumber evidence="7">6.2.1.3</ecNumber>
    </recommendedName>
</protein>
<dbReference type="AlphaFoldDB" id="A0A9D5CPD7"/>
<evidence type="ECO:0000313" key="10">
    <source>
        <dbReference type="Proteomes" id="UP001085076"/>
    </source>
</evidence>
<keyword evidence="5 7" id="KW-0067">ATP-binding</keyword>
<dbReference type="EMBL" id="JAGGNH010000004">
    <property type="protein sequence ID" value="KAJ0976103.1"/>
    <property type="molecule type" value="Genomic_DNA"/>
</dbReference>
<comment type="catalytic activity">
    <reaction evidence="7">
        <text>a long-chain fatty acid + ATP + CoA = a long-chain fatty acyl-CoA + AMP + diphosphate</text>
        <dbReference type="Rhea" id="RHEA:15421"/>
        <dbReference type="ChEBI" id="CHEBI:30616"/>
        <dbReference type="ChEBI" id="CHEBI:33019"/>
        <dbReference type="ChEBI" id="CHEBI:57287"/>
        <dbReference type="ChEBI" id="CHEBI:57560"/>
        <dbReference type="ChEBI" id="CHEBI:83139"/>
        <dbReference type="ChEBI" id="CHEBI:456215"/>
        <dbReference type="EC" id="6.2.1.3"/>
    </reaction>
</comment>
<keyword evidence="10" id="KW-1185">Reference proteome</keyword>
<dbReference type="InterPro" id="IPR045311">
    <property type="entry name" value="LC-FACS_euk"/>
</dbReference>
<dbReference type="CDD" id="cd05927">
    <property type="entry name" value="LC-FACS_euk"/>
    <property type="match status" value="1"/>
</dbReference>
<dbReference type="Proteomes" id="UP001085076">
    <property type="component" value="Miscellaneous, Linkage group lg04"/>
</dbReference>
<evidence type="ECO:0000259" key="8">
    <source>
        <dbReference type="Pfam" id="PF00501"/>
    </source>
</evidence>
<evidence type="ECO:0000256" key="4">
    <source>
        <dbReference type="ARBA" id="ARBA00022832"/>
    </source>
</evidence>
<dbReference type="GO" id="GO:0106290">
    <property type="term" value="F:trans-cinnamate-CoA ligase activity"/>
    <property type="evidence" value="ECO:0007669"/>
    <property type="project" value="UniProtKB-ARBA"/>
</dbReference>
<reference evidence="9" key="2">
    <citation type="journal article" date="2022" name="Hortic Res">
        <title>The genome of Dioscorea zingiberensis sheds light on the biosynthesis, origin and evolution of the medicinally important diosgenin saponins.</title>
        <authorList>
            <person name="Li Y."/>
            <person name="Tan C."/>
            <person name="Li Z."/>
            <person name="Guo J."/>
            <person name="Li S."/>
            <person name="Chen X."/>
            <person name="Wang C."/>
            <person name="Dai X."/>
            <person name="Yang H."/>
            <person name="Song W."/>
            <person name="Hou L."/>
            <person name="Xu J."/>
            <person name="Tong Z."/>
            <person name="Xu A."/>
            <person name="Yuan X."/>
            <person name="Wang W."/>
            <person name="Yang Q."/>
            <person name="Chen L."/>
            <person name="Sun Z."/>
            <person name="Wang K."/>
            <person name="Pan B."/>
            <person name="Chen J."/>
            <person name="Bao Y."/>
            <person name="Liu F."/>
            <person name="Qi X."/>
            <person name="Gang D.R."/>
            <person name="Wen J."/>
            <person name="Li J."/>
        </authorList>
    </citation>
    <scope>NUCLEOTIDE SEQUENCE</scope>
    <source>
        <strain evidence="9">Dzin_1.0</strain>
    </source>
</reference>